<proteinExistence type="predicted"/>
<dbReference type="AlphaFoldDB" id="A0AA39XRP6"/>
<dbReference type="EMBL" id="JAULSV010000007">
    <property type="protein sequence ID" value="KAK0638987.1"/>
    <property type="molecule type" value="Genomic_DNA"/>
</dbReference>
<feature type="region of interest" description="Disordered" evidence="1">
    <location>
        <begin position="29"/>
        <end position="72"/>
    </location>
</feature>
<gene>
    <name evidence="2" type="ORF">B0T16DRAFT_394795</name>
</gene>
<reference evidence="2" key="1">
    <citation type="submission" date="2023-06" db="EMBL/GenBank/DDBJ databases">
        <title>Genome-scale phylogeny and comparative genomics of the fungal order Sordariales.</title>
        <authorList>
            <consortium name="Lawrence Berkeley National Laboratory"/>
            <person name="Hensen N."/>
            <person name="Bonometti L."/>
            <person name="Westerberg I."/>
            <person name="Brannstrom I.O."/>
            <person name="Guillou S."/>
            <person name="Cros-Aarteil S."/>
            <person name="Calhoun S."/>
            <person name="Haridas S."/>
            <person name="Kuo A."/>
            <person name="Mondo S."/>
            <person name="Pangilinan J."/>
            <person name="Riley R."/>
            <person name="Labutti K."/>
            <person name="Andreopoulos B."/>
            <person name="Lipzen A."/>
            <person name="Chen C."/>
            <person name="Yanf M."/>
            <person name="Daum C."/>
            <person name="Ng V."/>
            <person name="Clum A."/>
            <person name="Steindorff A."/>
            <person name="Ohm R."/>
            <person name="Martin F."/>
            <person name="Silar P."/>
            <person name="Natvig D."/>
            <person name="Lalanne C."/>
            <person name="Gautier V."/>
            <person name="Ament-Velasquez S.L."/>
            <person name="Kruys A."/>
            <person name="Hutchinson M.I."/>
            <person name="Powell A.J."/>
            <person name="Barry K."/>
            <person name="Miller A.N."/>
            <person name="Grigoriev I.V."/>
            <person name="Debuchy R."/>
            <person name="Gladieux P."/>
            <person name="Thoren M.H."/>
            <person name="Johannesson H."/>
        </authorList>
    </citation>
    <scope>NUCLEOTIDE SEQUENCE</scope>
    <source>
        <strain evidence="2">SMH2532-1</strain>
    </source>
</reference>
<evidence type="ECO:0000256" key="1">
    <source>
        <dbReference type="SAM" id="MobiDB-lite"/>
    </source>
</evidence>
<feature type="region of interest" description="Disordered" evidence="1">
    <location>
        <begin position="111"/>
        <end position="189"/>
    </location>
</feature>
<feature type="compositionally biased region" description="Basic residues" evidence="1">
    <location>
        <begin position="153"/>
        <end position="171"/>
    </location>
</feature>
<evidence type="ECO:0000313" key="2">
    <source>
        <dbReference type="EMBL" id="KAK0638987.1"/>
    </source>
</evidence>
<evidence type="ECO:0000313" key="3">
    <source>
        <dbReference type="Proteomes" id="UP001174936"/>
    </source>
</evidence>
<dbReference type="Proteomes" id="UP001174936">
    <property type="component" value="Unassembled WGS sequence"/>
</dbReference>
<protein>
    <submittedName>
        <fullName evidence="2">Uncharacterized protein</fullName>
    </submittedName>
</protein>
<name>A0AA39XRP6_9PEZI</name>
<organism evidence="2 3">
    <name type="scientific">Cercophora newfieldiana</name>
    <dbReference type="NCBI Taxonomy" id="92897"/>
    <lineage>
        <taxon>Eukaryota</taxon>
        <taxon>Fungi</taxon>
        <taxon>Dikarya</taxon>
        <taxon>Ascomycota</taxon>
        <taxon>Pezizomycotina</taxon>
        <taxon>Sordariomycetes</taxon>
        <taxon>Sordariomycetidae</taxon>
        <taxon>Sordariales</taxon>
        <taxon>Lasiosphaeriaceae</taxon>
        <taxon>Cercophora</taxon>
    </lineage>
</organism>
<accession>A0AA39XRP6</accession>
<feature type="compositionally biased region" description="Low complexity" evidence="1">
    <location>
        <begin position="138"/>
        <end position="151"/>
    </location>
</feature>
<comment type="caution">
    <text evidence="2">The sequence shown here is derived from an EMBL/GenBank/DDBJ whole genome shotgun (WGS) entry which is preliminary data.</text>
</comment>
<keyword evidence="3" id="KW-1185">Reference proteome</keyword>
<sequence length="189" mass="21258">MTARCRGVSPFLSWISFFGPARFLSQFQIPPLPPQPPFRSGQEGSEQDMDGSSVGSSVADNTLVAQSEDPETKREIRMFKQVLYDAFFDVMSDTRPWFRNEDAMGMGVAGLGVQPAPWQGSQPLDRPWKSRRRQTQPSEPSEASSESDSVSTWHRKGKRNQKRPAALRRGRRPSDATKAFGRCHPRAVF</sequence>
<feature type="compositionally biased region" description="Polar residues" evidence="1">
    <location>
        <begin position="53"/>
        <end position="65"/>
    </location>
</feature>